<dbReference type="OrthoDB" id="9808590at2"/>
<name>A0A2S8F4T5_9BACT</name>
<evidence type="ECO:0000256" key="6">
    <source>
        <dbReference type="ARBA" id="ARBA00022679"/>
    </source>
</evidence>
<dbReference type="GO" id="GO:0009011">
    <property type="term" value="F:alpha-1,4-glucan glucosyltransferase (ADP-glucose donor) activity"/>
    <property type="evidence" value="ECO:0007669"/>
    <property type="project" value="UniProtKB-UniRule"/>
</dbReference>
<feature type="binding site" evidence="8">
    <location>
        <position position="15"/>
    </location>
    <ligand>
        <name>ADP-alpha-D-glucose</name>
        <dbReference type="ChEBI" id="CHEBI:57498"/>
    </ligand>
</feature>
<dbReference type="NCBIfam" id="TIGR02095">
    <property type="entry name" value="glgA"/>
    <property type="match status" value="1"/>
</dbReference>
<evidence type="ECO:0000256" key="1">
    <source>
        <dbReference type="ARBA" id="ARBA00001478"/>
    </source>
</evidence>
<dbReference type="AlphaFoldDB" id="A0A2S8F4T5"/>
<dbReference type="SUPFAM" id="SSF53756">
    <property type="entry name" value="UDP-Glycosyltransferase/glycogen phosphorylase"/>
    <property type="match status" value="1"/>
</dbReference>
<dbReference type="InterPro" id="IPR013534">
    <property type="entry name" value="Starch_synth_cat_dom"/>
</dbReference>
<evidence type="ECO:0000313" key="12">
    <source>
        <dbReference type="Proteomes" id="UP000239388"/>
    </source>
</evidence>
<dbReference type="PANTHER" id="PTHR45825:SF11">
    <property type="entry name" value="ALPHA AMYLASE DOMAIN-CONTAINING PROTEIN"/>
    <property type="match status" value="1"/>
</dbReference>
<dbReference type="Gene3D" id="3.40.50.2000">
    <property type="entry name" value="Glycogen Phosphorylase B"/>
    <property type="match status" value="2"/>
</dbReference>
<dbReference type="EMBL" id="PUIB01000028">
    <property type="protein sequence ID" value="PQO27173.1"/>
    <property type="molecule type" value="Genomic_DNA"/>
</dbReference>
<evidence type="ECO:0000256" key="3">
    <source>
        <dbReference type="ARBA" id="ARBA00004964"/>
    </source>
</evidence>
<sequence>MNVLFASSEIYPFAKTGGLADVGGALPVALRGLVDHVTVILPAFRHIYKSGLPIEELPIYFDVPVGGRIASGQLLKSHLPNSDVPIYFVKNDEYFDRPELYREAGTDYQDNCERFVFFCRSVLEAIRLLDLKIDLVHCNDWQTGLIPAYLNIEYRATHGYEDIASVLTIHNMAYQGNFWHWDMLLTGLDWKYFNMHQMEFYGHLNFLKTGIVFADAITTVSPRYAEEIQSQPMGCGLEGALRERSKVLAGIVNGVDYTRWNPATDDAIAATYDLGNWQINKPKCKQALQEEFNLPTNPKAPVIGMVGRMADQKGFDLVAKVIRDRAKNCDCQWVILGTGEPHHEAMLRELSAMFPNKIGVKVEFCEGKARRVEAGADMFLMPSLYEPCGLNQLYSLKYGTVPVVRETGGLADTITNVTPASLEVGTANGFSFREYTAEALQDVLEQALSTYRDNPETWKQIVETGMAQDWSWDHSAKQYVELYEKTIQARRHM</sequence>
<dbReference type="PANTHER" id="PTHR45825">
    <property type="entry name" value="GRANULE-BOUND STARCH SYNTHASE 1, CHLOROPLASTIC/AMYLOPLASTIC"/>
    <property type="match status" value="1"/>
</dbReference>
<comment type="catalytic activity">
    <reaction evidence="1 8">
        <text>[(1-&gt;4)-alpha-D-glucosyl](n) + ADP-alpha-D-glucose = [(1-&gt;4)-alpha-D-glucosyl](n+1) + ADP + H(+)</text>
        <dbReference type="Rhea" id="RHEA:18189"/>
        <dbReference type="Rhea" id="RHEA-COMP:9584"/>
        <dbReference type="Rhea" id="RHEA-COMP:9587"/>
        <dbReference type="ChEBI" id="CHEBI:15378"/>
        <dbReference type="ChEBI" id="CHEBI:15444"/>
        <dbReference type="ChEBI" id="CHEBI:57498"/>
        <dbReference type="ChEBI" id="CHEBI:456216"/>
        <dbReference type="EC" id="2.4.1.21"/>
    </reaction>
</comment>
<keyword evidence="6 8" id="KW-0808">Transferase</keyword>
<organism evidence="11 12">
    <name type="scientific">Blastopirellula marina</name>
    <dbReference type="NCBI Taxonomy" id="124"/>
    <lineage>
        <taxon>Bacteria</taxon>
        <taxon>Pseudomonadati</taxon>
        <taxon>Planctomycetota</taxon>
        <taxon>Planctomycetia</taxon>
        <taxon>Pirellulales</taxon>
        <taxon>Pirellulaceae</taxon>
        <taxon>Blastopirellula</taxon>
    </lineage>
</organism>
<evidence type="ECO:0000256" key="2">
    <source>
        <dbReference type="ARBA" id="ARBA00002764"/>
    </source>
</evidence>
<gene>
    <name evidence="8" type="primary">glgA</name>
    <name evidence="11" type="ORF">C5Y98_28425</name>
</gene>
<protein>
    <recommendedName>
        <fullName evidence="8">Glycogen synthase</fullName>
        <ecNumber evidence="8">2.4.1.21</ecNumber>
    </recommendedName>
    <alternativeName>
        <fullName evidence="8">Starch [bacterial glycogen] synthase</fullName>
    </alternativeName>
</protein>
<accession>A0A2S8F4T5</accession>
<dbReference type="RefSeq" id="WP_105359804.1">
    <property type="nucleotide sequence ID" value="NZ_PUIB01000028.1"/>
</dbReference>
<dbReference type="UniPathway" id="UPA00164"/>
<evidence type="ECO:0000313" key="11">
    <source>
        <dbReference type="EMBL" id="PQO27173.1"/>
    </source>
</evidence>
<comment type="similarity">
    <text evidence="4 8">Belongs to the glycosyltransferase 1 family. Bacterial/plant glycogen synthase subfamily.</text>
</comment>
<feature type="domain" description="Glycosyl transferase family 1" evidence="9">
    <location>
        <begin position="291"/>
        <end position="453"/>
    </location>
</feature>
<dbReference type="EC" id="2.4.1.21" evidence="8"/>
<dbReference type="GO" id="GO:0005978">
    <property type="term" value="P:glycogen biosynthetic process"/>
    <property type="evidence" value="ECO:0007669"/>
    <property type="project" value="UniProtKB-UniRule"/>
</dbReference>
<comment type="caution">
    <text evidence="11">The sequence shown here is derived from an EMBL/GenBank/DDBJ whole genome shotgun (WGS) entry which is preliminary data.</text>
</comment>
<keyword evidence="5 8" id="KW-0328">Glycosyltransferase</keyword>
<evidence type="ECO:0000256" key="8">
    <source>
        <dbReference type="HAMAP-Rule" id="MF_00484"/>
    </source>
</evidence>
<evidence type="ECO:0000256" key="5">
    <source>
        <dbReference type="ARBA" id="ARBA00022676"/>
    </source>
</evidence>
<evidence type="ECO:0000256" key="7">
    <source>
        <dbReference type="ARBA" id="ARBA00023056"/>
    </source>
</evidence>
<dbReference type="CDD" id="cd03791">
    <property type="entry name" value="GT5_Glycogen_synthase_DULL1-like"/>
    <property type="match status" value="1"/>
</dbReference>
<proteinExistence type="inferred from homology"/>
<evidence type="ECO:0000259" key="10">
    <source>
        <dbReference type="Pfam" id="PF08323"/>
    </source>
</evidence>
<comment type="pathway">
    <text evidence="3 8">Glycan biosynthesis; glycogen biosynthesis.</text>
</comment>
<dbReference type="Pfam" id="PF00534">
    <property type="entry name" value="Glycos_transf_1"/>
    <property type="match status" value="1"/>
</dbReference>
<dbReference type="InterPro" id="IPR001296">
    <property type="entry name" value="Glyco_trans_1"/>
</dbReference>
<evidence type="ECO:0000259" key="9">
    <source>
        <dbReference type="Pfam" id="PF00534"/>
    </source>
</evidence>
<keyword evidence="7 8" id="KW-0320">Glycogen biosynthesis</keyword>
<dbReference type="NCBIfam" id="NF001899">
    <property type="entry name" value="PRK00654.1-2"/>
    <property type="match status" value="1"/>
</dbReference>
<comment type="function">
    <text evidence="2 8">Synthesizes alpha-1,4-glucan chains using ADP-glucose.</text>
</comment>
<dbReference type="HAMAP" id="MF_00484">
    <property type="entry name" value="Glycogen_synth"/>
    <property type="match status" value="1"/>
</dbReference>
<evidence type="ECO:0000256" key="4">
    <source>
        <dbReference type="ARBA" id="ARBA00010281"/>
    </source>
</evidence>
<dbReference type="Proteomes" id="UP000239388">
    <property type="component" value="Unassembled WGS sequence"/>
</dbReference>
<dbReference type="InterPro" id="IPR011835">
    <property type="entry name" value="GS/SS"/>
</dbReference>
<dbReference type="GO" id="GO:0004373">
    <property type="term" value="F:alpha-1,4-glucan glucosyltransferase (UDP-glucose donor) activity"/>
    <property type="evidence" value="ECO:0007669"/>
    <property type="project" value="InterPro"/>
</dbReference>
<reference evidence="11 12" key="1">
    <citation type="submission" date="2018-02" db="EMBL/GenBank/DDBJ databases">
        <title>Comparative genomes isolates from brazilian mangrove.</title>
        <authorList>
            <person name="Araujo J.E."/>
            <person name="Taketani R.G."/>
            <person name="Silva M.C.P."/>
            <person name="Loureco M.V."/>
            <person name="Andreote F.D."/>
        </authorList>
    </citation>
    <scope>NUCLEOTIDE SEQUENCE [LARGE SCALE GENOMIC DNA]</scope>
    <source>
        <strain evidence="11 12">NAP PRIS-MGV</strain>
    </source>
</reference>
<dbReference type="Pfam" id="PF08323">
    <property type="entry name" value="Glyco_transf_5"/>
    <property type="match status" value="1"/>
</dbReference>
<feature type="domain" description="Starch synthase catalytic" evidence="10">
    <location>
        <begin position="2"/>
        <end position="243"/>
    </location>
</feature>